<reference evidence="3" key="1">
    <citation type="journal article" date="2017" name="Nat. Commun.">
        <title>The North American bullfrog draft genome provides insight into hormonal regulation of long noncoding RNA.</title>
        <authorList>
            <person name="Hammond S.A."/>
            <person name="Warren R.L."/>
            <person name="Vandervalk B.P."/>
            <person name="Kucuk E."/>
            <person name="Khan H."/>
            <person name="Gibb E.A."/>
            <person name="Pandoh P."/>
            <person name="Kirk H."/>
            <person name="Zhao Y."/>
            <person name="Jones M."/>
            <person name="Mungall A.J."/>
            <person name="Coope R."/>
            <person name="Pleasance S."/>
            <person name="Moore R.A."/>
            <person name="Holt R.A."/>
            <person name="Round J.M."/>
            <person name="Ohora S."/>
            <person name="Walle B.V."/>
            <person name="Veldhoen N."/>
            <person name="Helbing C.C."/>
            <person name="Birol I."/>
        </authorList>
    </citation>
    <scope>NUCLEOTIDE SEQUENCE [LARGE SCALE GENOMIC DNA]</scope>
</reference>
<evidence type="ECO:0000313" key="3">
    <source>
        <dbReference type="Proteomes" id="UP000228934"/>
    </source>
</evidence>
<dbReference type="AlphaFoldDB" id="A0A2G9RLZ9"/>
<protein>
    <submittedName>
        <fullName evidence="2">Uncharacterized protein</fullName>
    </submittedName>
</protein>
<evidence type="ECO:0000313" key="2">
    <source>
        <dbReference type="EMBL" id="PIO28785.1"/>
    </source>
</evidence>
<dbReference type="Proteomes" id="UP000228934">
    <property type="component" value="Unassembled WGS sequence"/>
</dbReference>
<accession>A0A2G9RLZ9</accession>
<organism evidence="2 3">
    <name type="scientific">Aquarana catesbeiana</name>
    <name type="common">American bullfrog</name>
    <name type="synonym">Rana catesbeiana</name>
    <dbReference type="NCBI Taxonomy" id="8400"/>
    <lineage>
        <taxon>Eukaryota</taxon>
        <taxon>Metazoa</taxon>
        <taxon>Chordata</taxon>
        <taxon>Craniata</taxon>
        <taxon>Vertebrata</taxon>
        <taxon>Euteleostomi</taxon>
        <taxon>Amphibia</taxon>
        <taxon>Batrachia</taxon>
        <taxon>Anura</taxon>
        <taxon>Neobatrachia</taxon>
        <taxon>Ranoidea</taxon>
        <taxon>Ranidae</taxon>
        <taxon>Aquarana</taxon>
    </lineage>
</organism>
<gene>
    <name evidence="2" type="ORF">AB205_0101520</name>
</gene>
<feature type="compositionally biased region" description="Basic and acidic residues" evidence="1">
    <location>
        <begin position="48"/>
        <end position="62"/>
    </location>
</feature>
<name>A0A2G9RLZ9_AQUCT</name>
<proteinExistence type="predicted"/>
<sequence>MYSAWNSAKTDNCTTLPSNVLYPVSGLKYLCSKYTFCLILIEEKRLRRSENTRNPQPHKEGELSTPQTKDVEEGQVDDVVEIVTTTGDVHVVEEQSPHFTSASAQMLIQDIMVCSRDLDIIKQKTNDVEQKMKNMIDVLGRI</sequence>
<dbReference type="EMBL" id="KV935440">
    <property type="protein sequence ID" value="PIO28785.1"/>
    <property type="molecule type" value="Genomic_DNA"/>
</dbReference>
<feature type="region of interest" description="Disordered" evidence="1">
    <location>
        <begin position="48"/>
        <end position="75"/>
    </location>
</feature>
<evidence type="ECO:0000256" key="1">
    <source>
        <dbReference type="SAM" id="MobiDB-lite"/>
    </source>
</evidence>
<keyword evidence="3" id="KW-1185">Reference proteome</keyword>